<evidence type="ECO:0000259" key="3">
    <source>
        <dbReference type="Pfam" id="PF14104"/>
    </source>
</evidence>
<dbReference type="InterPro" id="IPR002559">
    <property type="entry name" value="Transposase_11"/>
</dbReference>
<gene>
    <name evidence="4" type="ORF">MC7420_7580</name>
</gene>
<dbReference type="InterPro" id="IPR025457">
    <property type="entry name" value="DUF4277"/>
</dbReference>
<feature type="domain" description="Transposase IS4-like" evidence="2">
    <location>
        <begin position="178"/>
        <end position="463"/>
    </location>
</feature>
<feature type="coiled-coil region" evidence="1">
    <location>
        <begin position="304"/>
        <end position="338"/>
    </location>
</feature>
<dbReference type="GO" id="GO:0003677">
    <property type="term" value="F:DNA binding"/>
    <property type="evidence" value="ECO:0007669"/>
    <property type="project" value="InterPro"/>
</dbReference>
<dbReference type="Pfam" id="PF14104">
    <property type="entry name" value="DUF4277"/>
    <property type="match status" value="1"/>
</dbReference>
<dbReference type="RefSeq" id="WP_006104939.1">
    <property type="nucleotide sequence ID" value="NZ_DS989867.1"/>
</dbReference>
<proteinExistence type="predicted"/>
<dbReference type="OrthoDB" id="467786at2"/>
<dbReference type="NCBIfam" id="NF033559">
    <property type="entry name" value="transpos_IS1634"/>
    <property type="match status" value="1"/>
</dbReference>
<dbReference type="HOGENOM" id="CLU_034349_3_1_3"/>
<keyword evidence="5" id="KW-1185">Reference proteome</keyword>
<dbReference type="AlphaFoldDB" id="B4W185"/>
<dbReference type="Proteomes" id="UP000003835">
    <property type="component" value="Unassembled WGS sequence"/>
</dbReference>
<keyword evidence="1" id="KW-0175">Coiled coil</keyword>
<organism evidence="4 5">
    <name type="scientific">Coleofasciculus chthonoplastes PCC 7420</name>
    <dbReference type="NCBI Taxonomy" id="118168"/>
    <lineage>
        <taxon>Bacteria</taxon>
        <taxon>Bacillati</taxon>
        <taxon>Cyanobacteriota</taxon>
        <taxon>Cyanophyceae</taxon>
        <taxon>Coleofasciculales</taxon>
        <taxon>Coleofasciculaceae</taxon>
        <taxon>Coleofasciculus</taxon>
    </lineage>
</organism>
<evidence type="ECO:0000256" key="1">
    <source>
        <dbReference type="SAM" id="Coils"/>
    </source>
</evidence>
<dbReference type="EMBL" id="DS989867">
    <property type="protein sequence ID" value="EDX72100.1"/>
    <property type="molecule type" value="Genomic_DNA"/>
</dbReference>
<dbReference type="PANTHER" id="PTHR34614:SF2">
    <property type="entry name" value="TRANSPOSASE IS4-LIKE DOMAIN-CONTAINING PROTEIN"/>
    <property type="match status" value="1"/>
</dbReference>
<name>B4W185_9CYAN</name>
<dbReference type="Pfam" id="PF01609">
    <property type="entry name" value="DDE_Tnp_1"/>
    <property type="match status" value="1"/>
</dbReference>
<dbReference type="InterPro" id="IPR047654">
    <property type="entry name" value="IS1634_transpos"/>
</dbReference>
<evidence type="ECO:0008006" key="6">
    <source>
        <dbReference type="Google" id="ProtNLM"/>
    </source>
</evidence>
<evidence type="ECO:0000259" key="2">
    <source>
        <dbReference type="Pfam" id="PF01609"/>
    </source>
</evidence>
<feature type="domain" description="DUF4277" evidence="3">
    <location>
        <begin position="7"/>
        <end position="113"/>
    </location>
</feature>
<accession>B4W185</accession>
<sequence>MSKSTIEVKNLDHLGIIAGLIDEIGIVDIINEKLEIDKREKISSGQVVKAMILNGLGFVSKPLYLFSNFFEDKDIKKLLGNSINRDYLNDDKLGRVMDKLYKYGLTQLFLEIAIALTKTFKIEVKFNHADITSFHLHGEYNYNYGELANPEEGLIKERPIIITQGYSRDHRPDLKQCVLSLVTTSDGDIPLLMRVGDGNESDKAVLGHLLSSFKKQVDWSSIVVGDSSLYTQENIQIMRGLQWITRVPMTIKRAKQLAQTVDIEERKKTGEPTDSSLNLENYNWKEEIVVYGGIKQRWLIVESQPRKASDLNKLEKQIKKEEEKAYKLIKQLEKEEFEHPSQAKYKLKEINRKLKLFKLAEVQISKEIIKSGKTAYKIKAKPERQEQEITAREKQAGRFILATNVLEQEVLNSAEILLNYKNQQSCERGFRFLKDPVFFADSLFVENPQRVETMLFVMTLCLLVYNLGQREIRKNLQRAKLGIKNQVGKLTNRPTLRWIFQCFQGIHAVVINGVKQIVNLTDERQFILNFLPSSCQKYYL</sequence>
<dbReference type="STRING" id="118168.MC7420_7580"/>
<dbReference type="GO" id="GO:0006313">
    <property type="term" value="P:DNA transposition"/>
    <property type="evidence" value="ECO:0007669"/>
    <property type="project" value="InterPro"/>
</dbReference>
<dbReference type="PANTHER" id="PTHR34614">
    <property type="match status" value="1"/>
</dbReference>
<reference evidence="4 5" key="1">
    <citation type="submission" date="2008-07" db="EMBL/GenBank/DDBJ databases">
        <authorList>
            <person name="Tandeau de Marsac N."/>
            <person name="Ferriera S."/>
            <person name="Johnson J."/>
            <person name="Kravitz S."/>
            <person name="Beeson K."/>
            <person name="Sutton G."/>
            <person name="Rogers Y.-H."/>
            <person name="Friedman R."/>
            <person name="Frazier M."/>
            <person name="Venter J.C."/>
        </authorList>
    </citation>
    <scope>NUCLEOTIDE SEQUENCE [LARGE SCALE GENOMIC DNA]</scope>
    <source>
        <strain evidence="4 5">PCC 7420</strain>
    </source>
</reference>
<dbReference type="GO" id="GO:0004803">
    <property type="term" value="F:transposase activity"/>
    <property type="evidence" value="ECO:0007669"/>
    <property type="project" value="InterPro"/>
</dbReference>
<evidence type="ECO:0000313" key="4">
    <source>
        <dbReference type="EMBL" id="EDX72100.1"/>
    </source>
</evidence>
<evidence type="ECO:0000313" key="5">
    <source>
        <dbReference type="Proteomes" id="UP000003835"/>
    </source>
</evidence>
<dbReference type="eggNOG" id="COG5421">
    <property type="taxonomic scope" value="Bacteria"/>
</dbReference>
<protein>
    <recommendedName>
        <fullName evidence="6">Transposase, IS4 family protein</fullName>
    </recommendedName>
</protein>